<evidence type="ECO:0000313" key="1">
    <source>
        <dbReference type="EMBL" id="MBC5661531.1"/>
    </source>
</evidence>
<proteinExistence type="predicted"/>
<name>A0A8I0AIF6_9FIRM</name>
<keyword evidence="2" id="KW-1185">Reference proteome</keyword>
<evidence type="ECO:0000313" key="2">
    <source>
        <dbReference type="Proteomes" id="UP000615234"/>
    </source>
</evidence>
<dbReference type="Proteomes" id="UP000615234">
    <property type="component" value="Unassembled WGS sequence"/>
</dbReference>
<gene>
    <name evidence="1" type="ORF">H8S09_01265</name>
</gene>
<dbReference type="InterPro" id="IPR043740">
    <property type="entry name" value="DUF5685"/>
</dbReference>
<dbReference type="EMBL" id="JACOOX010000001">
    <property type="protein sequence ID" value="MBC5661531.1"/>
    <property type="molecule type" value="Genomic_DNA"/>
</dbReference>
<protein>
    <submittedName>
        <fullName evidence="1">Uncharacterized protein</fullName>
    </submittedName>
</protein>
<comment type="caution">
    <text evidence="1">The sequence shown here is derived from an EMBL/GenBank/DDBJ whole genome shotgun (WGS) entry which is preliminary data.</text>
</comment>
<organism evidence="1 2">
    <name type="scientific">Coprococcus hominis</name>
    <name type="common">ex Liu et al. 2022</name>
    <dbReference type="NCBI Taxonomy" id="2763039"/>
    <lineage>
        <taxon>Bacteria</taxon>
        <taxon>Bacillati</taxon>
        <taxon>Bacillota</taxon>
        <taxon>Clostridia</taxon>
        <taxon>Lachnospirales</taxon>
        <taxon>Lachnospiraceae</taxon>
        <taxon>Coprococcus</taxon>
    </lineage>
</organism>
<reference evidence="1 2" key="1">
    <citation type="submission" date="2020-08" db="EMBL/GenBank/DDBJ databases">
        <title>Genome public.</title>
        <authorList>
            <person name="Liu C."/>
            <person name="Sun Q."/>
        </authorList>
    </citation>
    <scope>NUCLEOTIDE SEQUENCE [LARGE SCALE GENOMIC DNA]</scope>
    <source>
        <strain evidence="1 2">NSJ-10</strain>
    </source>
</reference>
<sequence length="303" mass="36008">MFGYIVVNQQEMKFKEFDEYHRYYCGLCRALKEDQGAKGQLSLSYDMTFLVLLLTGLYEPSEERGTKRCVVHPMTKHEYARNLYSDYAADMNRILTYYKCMDDWTDDKKLFRKLYAELLIPKKELEKKDSRLYDYRQKIDTIADRLAKISELEKENSEDLDRLSGYFGEVLAEIFAVRADAWEENLRKIGYYLGRFVYILDAYDDIEKDRKRHSFNPLIHKLTCSEETKTEDIPVEEWQMLADWVKEVLMMQAAECAREFEKLPIIKNVEILRNIVYSGIWNNYYKATAERCGSRADNRQNGE</sequence>
<dbReference type="Pfam" id="PF18937">
    <property type="entry name" value="DUF5685"/>
    <property type="match status" value="1"/>
</dbReference>
<dbReference type="RefSeq" id="WP_118663086.1">
    <property type="nucleotide sequence ID" value="NZ_JACOOX010000001.1"/>
</dbReference>
<accession>A0A8I0AIF6</accession>
<dbReference type="AlphaFoldDB" id="A0A8I0AIF6"/>